<dbReference type="EMBL" id="AOUO01000017">
    <property type="protein sequence ID" value="EOD70337.1"/>
    <property type="molecule type" value="Genomic_DNA"/>
</dbReference>
<comment type="caution">
    <text evidence="1">The sequence shown here is derived from an EMBL/GenBank/DDBJ whole genome shotgun (WGS) entry which is preliminary data.</text>
</comment>
<protein>
    <submittedName>
        <fullName evidence="1">Uncharacterized protein</fullName>
    </submittedName>
</protein>
<name>R1GGD9_9PSEU</name>
<sequence length="87" mass="10128">MQIAALNRRAQERYATFVNNLDLVAEVLVEVDKLIDCYDEDAMAGSWTIATQDELKALRTKAFDELDRLRQLGKKHEAELVSRDWRF</sequence>
<dbReference type="eggNOG" id="ENOG5031TWF">
    <property type="taxonomic scope" value="Bacteria"/>
</dbReference>
<keyword evidence="2" id="KW-1185">Reference proteome</keyword>
<organism evidence="1 2">
    <name type="scientific">Amycolatopsis vancoresmycina DSM 44592</name>
    <dbReference type="NCBI Taxonomy" id="1292037"/>
    <lineage>
        <taxon>Bacteria</taxon>
        <taxon>Bacillati</taxon>
        <taxon>Actinomycetota</taxon>
        <taxon>Actinomycetes</taxon>
        <taxon>Pseudonocardiales</taxon>
        <taxon>Pseudonocardiaceae</taxon>
        <taxon>Amycolatopsis</taxon>
    </lineage>
</organism>
<dbReference type="OrthoDB" id="3696695at2"/>
<dbReference type="Proteomes" id="UP000014139">
    <property type="component" value="Unassembled WGS sequence"/>
</dbReference>
<dbReference type="AlphaFoldDB" id="R1GGD9"/>
<reference evidence="1 2" key="1">
    <citation type="submission" date="2013-02" db="EMBL/GenBank/DDBJ databases">
        <title>Draft genome sequence of Amycolatopsis vancoresmycina strain DSM 44592T.</title>
        <authorList>
            <person name="Kumar S."/>
            <person name="Kaur N."/>
            <person name="Kaur C."/>
            <person name="Raghava G.P.S."/>
            <person name="Mayilraj S."/>
        </authorList>
    </citation>
    <scope>NUCLEOTIDE SEQUENCE [LARGE SCALE GENOMIC DNA]</scope>
    <source>
        <strain evidence="1 2">DSM 44592</strain>
    </source>
</reference>
<proteinExistence type="predicted"/>
<evidence type="ECO:0000313" key="2">
    <source>
        <dbReference type="Proteomes" id="UP000014139"/>
    </source>
</evidence>
<dbReference type="RefSeq" id="WP_003055770.1">
    <property type="nucleotide sequence ID" value="NZ_AOUO01000017.1"/>
</dbReference>
<gene>
    <name evidence="1" type="ORF">H480_01437</name>
</gene>
<dbReference type="PATRIC" id="fig|1292037.4.peg.282"/>
<evidence type="ECO:0000313" key="1">
    <source>
        <dbReference type="EMBL" id="EOD70337.1"/>
    </source>
</evidence>
<accession>R1GGD9</accession>